<name>A0A6G1DYA6_9ORYZ</name>
<dbReference type="OrthoDB" id="688827at2759"/>
<organism evidence="2 3">
    <name type="scientific">Oryza meyeriana var. granulata</name>
    <dbReference type="NCBI Taxonomy" id="110450"/>
    <lineage>
        <taxon>Eukaryota</taxon>
        <taxon>Viridiplantae</taxon>
        <taxon>Streptophyta</taxon>
        <taxon>Embryophyta</taxon>
        <taxon>Tracheophyta</taxon>
        <taxon>Spermatophyta</taxon>
        <taxon>Magnoliopsida</taxon>
        <taxon>Liliopsida</taxon>
        <taxon>Poales</taxon>
        <taxon>Poaceae</taxon>
        <taxon>BOP clade</taxon>
        <taxon>Oryzoideae</taxon>
        <taxon>Oryzeae</taxon>
        <taxon>Oryzinae</taxon>
        <taxon>Oryza</taxon>
        <taxon>Oryza meyeriana</taxon>
    </lineage>
</organism>
<evidence type="ECO:0000256" key="1">
    <source>
        <dbReference type="SAM" id="MobiDB-lite"/>
    </source>
</evidence>
<accession>A0A6G1DYA6</accession>
<gene>
    <name evidence="2" type="ORF">E2562_020601</name>
</gene>
<dbReference type="AlphaFoldDB" id="A0A6G1DYA6"/>
<reference evidence="2 3" key="1">
    <citation type="submission" date="2019-11" db="EMBL/GenBank/DDBJ databases">
        <title>Whole genome sequence of Oryza granulata.</title>
        <authorList>
            <person name="Li W."/>
        </authorList>
    </citation>
    <scope>NUCLEOTIDE SEQUENCE [LARGE SCALE GENOMIC DNA]</scope>
    <source>
        <strain evidence="3">cv. Menghai</strain>
        <tissue evidence="2">Leaf</tissue>
    </source>
</reference>
<comment type="caution">
    <text evidence="2">The sequence shown here is derived from an EMBL/GenBank/DDBJ whole genome shotgun (WGS) entry which is preliminary data.</text>
</comment>
<protein>
    <submittedName>
        <fullName evidence="2">Uncharacterized protein</fullName>
    </submittedName>
</protein>
<proteinExistence type="predicted"/>
<dbReference type="EMBL" id="SPHZ02000005">
    <property type="protein sequence ID" value="KAF0917489.1"/>
    <property type="molecule type" value="Genomic_DNA"/>
</dbReference>
<sequence length="78" mass="8724">MDPSSIAKSAWLSLTNPDEEGLPTNIPHPDMEPLRNPPPSEPKDGWTYHMFIHLDTLEDLELVLSPGNMVQETSHPAH</sequence>
<dbReference type="Proteomes" id="UP000479710">
    <property type="component" value="Unassembled WGS sequence"/>
</dbReference>
<feature type="region of interest" description="Disordered" evidence="1">
    <location>
        <begin position="1"/>
        <end position="44"/>
    </location>
</feature>
<keyword evidence="3" id="KW-1185">Reference proteome</keyword>
<evidence type="ECO:0000313" key="3">
    <source>
        <dbReference type="Proteomes" id="UP000479710"/>
    </source>
</evidence>
<evidence type="ECO:0000313" key="2">
    <source>
        <dbReference type="EMBL" id="KAF0917489.1"/>
    </source>
</evidence>